<evidence type="ECO:0000313" key="2">
    <source>
        <dbReference type="EMBL" id="KAJ1206407.1"/>
    </source>
</evidence>
<protein>
    <submittedName>
        <fullName evidence="2">Uncharacterized protein</fullName>
    </submittedName>
</protein>
<keyword evidence="3" id="KW-1185">Reference proteome</keyword>
<name>A0AAV7VXU4_PLEWA</name>
<proteinExistence type="predicted"/>
<feature type="region of interest" description="Disordered" evidence="1">
    <location>
        <begin position="1"/>
        <end position="41"/>
    </location>
</feature>
<comment type="caution">
    <text evidence="2">The sequence shown here is derived from an EMBL/GenBank/DDBJ whole genome shotgun (WGS) entry which is preliminary data.</text>
</comment>
<gene>
    <name evidence="2" type="ORF">NDU88_001812</name>
</gene>
<sequence length="86" mass="9648">MEEKFLNPLTSAPSGSRIPSKPRTPKCRPQQRRPRKMPGPQERYCLRDEQEATTCLDRPSVLQAGFALIISLVVCLHETLAFAGII</sequence>
<organism evidence="2 3">
    <name type="scientific">Pleurodeles waltl</name>
    <name type="common">Iberian ribbed newt</name>
    <dbReference type="NCBI Taxonomy" id="8319"/>
    <lineage>
        <taxon>Eukaryota</taxon>
        <taxon>Metazoa</taxon>
        <taxon>Chordata</taxon>
        <taxon>Craniata</taxon>
        <taxon>Vertebrata</taxon>
        <taxon>Euteleostomi</taxon>
        <taxon>Amphibia</taxon>
        <taxon>Batrachia</taxon>
        <taxon>Caudata</taxon>
        <taxon>Salamandroidea</taxon>
        <taxon>Salamandridae</taxon>
        <taxon>Pleurodelinae</taxon>
        <taxon>Pleurodeles</taxon>
    </lineage>
</organism>
<accession>A0AAV7VXU4</accession>
<feature type="compositionally biased region" description="Basic residues" evidence="1">
    <location>
        <begin position="23"/>
        <end position="36"/>
    </location>
</feature>
<dbReference type="Proteomes" id="UP001066276">
    <property type="component" value="Chromosome 1_2"/>
</dbReference>
<evidence type="ECO:0000256" key="1">
    <source>
        <dbReference type="SAM" id="MobiDB-lite"/>
    </source>
</evidence>
<reference evidence="2" key="1">
    <citation type="journal article" date="2022" name="bioRxiv">
        <title>Sequencing and chromosome-scale assembly of the giantPleurodeles waltlgenome.</title>
        <authorList>
            <person name="Brown T."/>
            <person name="Elewa A."/>
            <person name="Iarovenko S."/>
            <person name="Subramanian E."/>
            <person name="Araus A.J."/>
            <person name="Petzold A."/>
            <person name="Susuki M."/>
            <person name="Suzuki K.-i.T."/>
            <person name="Hayashi T."/>
            <person name="Toyoda A."/>
            <person name="Oliveira C."/>
            <person name="Osipova E."/>
            <person name="Leigh N.D."/>
            <person name="Simon A."/>
            <person name="Yun M.H."/>
        </authorList>
    </citation>
    <scope>NUCLEOTIDE SEQUENCE</scope>
    <source>
        <strain evidence="2">20211129_DDA</strain>
        <tissue evidence="2">Liver</tissue>
    </source>
</reference>
<evidence type="ECO:0000313" key="3">
    <source>
        <dbReference type="Proteomes" id="UP001066276"/>
    </source>
</evidence>
<dbReference type="EMBL" id="JANPWB010000002">
    <property type="protein sequence ID" value="KAJ1206407.1"/>
    <property type="molecule type" value="Genomic_DNA"/>
</dbReference>
<dbReference type="AlphaFoldDB" id="A0AAV7VXU4"/>